<sequence>MEKDAHNTVCKNCNTAVLGNFCAHCGQSTSVTKITLRDTFQDFLNSIFSVNAPLLVTLKLSFLNPGKLYREFLSGKRKTYYKPVPFFILTTIVLILMRIVVNYDPFQEVANNGLDNPSFERMIATAKFMSKNINNFLLFFVISLSLSLKLFFSKSYTLAEYLAISFYAVGIYTLLATLGLFLNKFIAYTLQYVPFLIMGIYLIYALNSLFPQKKIKVTIKTLLLYPMALFIYIVLGFGVSFLIISFKN</sequence>
<dbReference type="OrthoDB" id="7446256at2"/>
<feature type="transmembrane region" description="Helical" evidence="1">
    <location>
        <begin position="192"/>
        <end position="210"/>
    </location>
</feature>
<keyword evidence="1" id="KW-0472">Membrane</keyword>
<evidence type="ECO:0000313" key="2">
    <source>
        <dbReference type="EMBL" id="SNR88145.1"/>
    </source>
</evidence>
<proteinExistence type="predicted"/>
<dbReference type="RefSeq" id="WP_089371840.1">
    <property type="nucleotide sequence ID" value="NZ_BMEP01000007.1"/>
</dbReference>
<evidence type="ECO:0000256" key="1">
    <source>
        <dbReference type="SAM" id="Phobius"/>
    </source>
</evidence>
<gene>
    <name evidence="2" type="ORF">SAMN06265376_10414</name>
</gene>
<feature type="transmembrane region" description="Helical" evidence="1">
    <location>
        <begin position="222"/>
        <end position="246"/>
    </location>
</feature>
<reference evidence="2 3" key="1">
    <citation type="submission" date="2017-06" db="EMBL/GenBank/DDBJ databases">
        <authorList>
            <person name="Kim H.J."/>
            <person name="Triplett B.A."/>
        </authorList>
    </citation>
    <scope>NUCLEOTIDE SEQUENCE [LARGE SCALE GENOMIC DNA]</scope>
    <source>
        <strain evidence="2 3">DSM 25597</strain>
    </source>
</reference>
<evidence type="ECO:0000313" key="3">
    <source>
        <dbReference type="Proteomes" id="UP000198379"/>
    </source>
</evidence>
<dbReference type="AlphaFoldDB" id="A0A238ZXP8"/>
<dbReference type="Proteomes" id="UP000198379">
    <property type="component" value="Unassembled WGS sequence"/>
</dbReference>
<dbReference type="EMBL" id="FZNY01000004">
    <property type="protein sequence ID" value="SNR88145.1"/>
    <property type="molecule type" value="Genomic_DNA"/>
</dbReference>
<feature type="transmembrane region" description="Helical" evidence="1">
    <location>
        <begin position="164"/>
        <end position="186"/>
    </location>
</feature>
<name>A0A238ZXP8_9FLAO</name>
<keyword evidence="1" id="KW-1133">Transmembrane helix</keyword>
<dbReference type="InterPro" id="IPR022134">
    <property type="entry name" value="DUF3667"/>
</dbReference>
<organism evidence="2 3">
    <name type="scientific">Dokdonia pacifica</name>
    <dbReference type="NCBI Taxonomy" id="1627892"/>
    <lineage>
        <taxon>Bacteria</taxon>
        <taxon>Pseudomonadati</taxon>
        <taxon>Bacteroidota</taxon>
        <taxon>Flavobacteriia</taxon>
        <taxon>Flavobacteriales</taxon>
        <taxon>Flavobacteriaceae</taxon>
        <taxon>Dokdonia</taxon>
    </lineage>
</organism>
<keyword evidence="1" id="KW-0812">Transmembrane</keyword>
<dbReference type="Pfam" id="PF12412">
    <property type="entry name" value="DUF3667"/>
    <property type="match status" value="1"/>
</dbReference>
<keyword evidence="3" id="KW-1185">Reference proteome</keyword>
<accession>A0A238ZXP8</accession>
<protein>
    <recommendedName>
        <fullName evidence="4">DUF3667 domain-containing protein</fullName>
    </recommendedName>
</protein>
<feature type="transmembrane region" description="Helical" evidence="1">
    <location>
        <begin position="133"/>
        <end position="152"/>
    </location>
</feature>
<feature type="transmembrane region" description="Helical" evidence="1">
    <location>
        <begin position="84"/>
        <end position="101"/>
    </location>
</feature>
<evidence type="ECO:0008006" key="4">
    <source>
        <dbReference type="Google" id="ProtNLM"/>
    </source>
</evidence>